<keyword evidence="4 6" id="KW-1133">Transmembrane helix</keyword>
<dbReference type="PANTHER" id="PTHR35007">
    <property type="entry name" value="INTEGRAL MEMBRANE PROTEIN-RELATED"/>
    <property type="match status" value="1"/>
</dbReference>
<keyword evidence="5 6" id="KW-0472">Membrane</keyword>
<evidence type="ECO:0000256" key="1">
    <source>
        <dbReference type="ARBA" id="ARBA00004651"/>
    </source>
</evidence>
<keyword evidence="9" id="KW-1185">Reference proteome</keyword>
<dbReference type="Pfam" id="PF00482">
    <property type="entry name" value="T2SSF"/>
    <property type="match status" value="1"/>
</dbReference>
<accession>A0A6L5GGJ5</accession>
<name>A0A6L5GGJ5_9ACTN</name>
<comment type="subcellular location">
    <subcellularLocation>
        <location evidence="1">Cell membrane</location>
        <topology evidence="1">Multi-pass membrane protein</topology>
    </subcellularLocation>
</comment>
<comment type="caution">
    <text evidence="8">The sequence shown here is derived from an EMBL/GenBank/DDBJ whole genome shotgun (WGS) entry which is preliminary data.</text>
</comment>
<feature type="transmembrane region" description="Helical" evidence="6">
    <location>
        <begin position="163"/>
        <end position="193"/>
    </location>
</feature>
<keyword evidence="2" id="KW-1003">Cell membrane</keyword>
<evidence type="ECO:0000313" key="8">
    <source>
        <dbReference type="EMBL" id="MQM28800.1"/>
    </source>
</evidence>
<dbReference type="EMBL" id="WIAO01000058">
    <property type="protein sequence ID" value="MQM28800.1"/>
    <property type="molecule type" value="Genomic_DNA"/>
</dbReference>
<evidence type="ECO:0000256" key="2">
    <source>
        <dbReference type="ARBA" id="ARBA00022475"/>
    </source>
</evidence>
<dbReference type="GO" id="GO:0005886">
    <property type="term" value="C:plasma membrane"/>
    <property type="evidence" value="ECO:0007669"/>
    <property type="project" value="UniProtKB-SubCell"/>
</dbReference>
<evidence type="ECO:0000256" key="3">
    <source>
        <dbReference type="ARBA" id="ARBA00022692"/>
    </source>
</evidence>
<dbReference type="AlphaFoldDB" id="A0A6L5GGJ5"/>
<sequence length="200" mass="20700">MMHRHLIGPLAGVAAAIAVGGPVGIVAGFTTWWLTVRLLRPDPDRAERTAAERLAPSWPWTLDLIAAGLRSGAPFPQVAFAVADADDPDIGDRLNRFAGAIHLGATASEALPELGRLPGADRLARHLDRSGDTGAAMAGGLEQLASSLRAEQRTRTEERAGRAAVALVGPLCLCFLPAFVIAGIGPVVLGVVAETLAPGL</sequence>
<dbReference type="InterPro" id="IPR018076">
    <property type="entry name" value="T2SS_GspF_dom"/>
</dbReference>
<evidence type="ECO:0000259" key="7">
    <source>
        <dbReference type="Pfam" id="PF00482"/>
    </source>
</evidence>
<organism evidence="8 9">
    <name type="scientific">Glycomyces albidus</name>
    <dbReference type="NCBI Taxonomy" id="2656774"/>
    <lineage>
        <taxon>Bacteria</taxon>
        <taxon>Bacillati</taxon>
        <taxon>Actinomycetota</taxon>
        <taxon>Actinomycetes</taxon>
        <taxon>Glycomycetales</taxon>
        <taxon>Glycomycetaceae</taxon>
        <taxon>Glycomyces</taxon>
    </lineage>
</organism>
<evidence type="ECO:0000256" key="6">
    <source>
        <dbReference type="SAM" id="Phobius"/>
    </source>
</evidence>
<proteinExistence type="predicted"/>
<protein>
    <submittedName>
        <fullName evidence="8">Secretion system protein</fullName>
    </submittedName>
</protein>
<feature type="transmembrane region" description="Helical" evidence="6">
    <location>
        <begin position="6"/>
        <end position="35"/>
    </location>
</feature>
<dbReference type="Proteomes" id="UP000477750">
    <property type="component" value="Unassembled WGS sequence"/>
</dbReference>
<dbReference type="PANTHER" id="PTHR35007:SF3">
    <property type="entry name" value="POSSIBLE CONSERVED ALANINE RICH MEMBRANE PROTEIN"/>
    <property type="match status" value="1"/>
</dbReference>
<dbReference type="RefSeq" id="WP_153027884.1">
    <property type="nucleotide sequence ID" value="NZ_WIAO01000058.1"/>
</dbReference>
<reference evidence="8 9" key="1">
    <citation type="submission" date="2019-10" db="EMBL/GenBank/DDBJ databases">
        <title>Glycomyces albidus sp. nov., a novel actinomycete isolated from rhizosphere soil of wheat (Triticum aestivum L.).</title>
        <authorList>
            <person name="Qian L."/>
        </authorList>
    </citation>
    <scope>NUCLEOTIDE SEQUENCE [LARGE SCALE GENOMIC DNA]</scope>
    <source>
        <strain evidence="8 9">NEAU-7082</strain>
    </source>
</reference>
<evidence type="ECO:0000256" key="4">
    <source>
        <dbReference type="ARBA" id="ARBA00022989"/>
    </source>
</evidence>
<feature type="domain" description="Type II secretion system protein GspF" evidence="7">
    <location>
        <begin position="62"/>
        <end position="182"/>
    </location>
</feature>
<keyword evidence="3 6" id="KW-0812">Transmembrane</keyword>
<evidence type="ECO:0000313" key="9">
    <source>
        <dbReference type="Proteomes" id="UP000477750"/>
    </source>
</evidence>
<evidence type="ECO:0000256" key="5">
    <source>
        <dbReference type="ARBA" id="ARBA00023136"/>
    </source>
</evidence>
<gene>
    <name evidence="8" type="ORF">GFD30_25025</name>
</gene>